<dbReference type="Pfam" id="PF01522">
    <property type="entry name" value="Polysacc_deac_1"/>
    <property type="match status" value="1"/>
</dbReference>
<dbReference type="CDD" id="cd10941">
    <property type="entry name" value="CE4_PuuE_HpPgdA_like_2"/>
    <property type="match status" value="1"/>
</dbReference>
<accession>A0ABD5UWD7</accession>
<dbReference type="SUPFAM" id="SSF88713">
    <property type="entry name" value="Glycoside hydrolase/deacetylase"/>
    <property type="match status" value="1"/>
</dbReference>
<dbReference type="EMBL" id="JBHSXL010000011">
    <property type="protein sequence ID" value="MFC6893729.1"/>
    <property type="molecule type" value="Genomic_DNA"/>
</dbReference>
<comment type="caution">
    <text evidence="2">The sequence shown here is derived from an EMBL/GenBank/DDBJ whole genome shotgun (WGS) entry which is preliminary data.</text>
</comment>
<organism evidence="2 3">
    <name type="scientific">Halopenitus salinus</name>
    <dbReference type="NCBI Taxonomy" id="1198295"/>
    <lineage>
        <taxon>Archaea</taxon>
        <taxon>Methanobacteriati</taxon>
        <taxon>Methanobacteriota</taxon>
        <taxon>Stenosarchaea group</taxon>
        <taxon>Halobacteria</taxon>
        <taxon>Halobacteriales</taxon>
        <taxon>Haloferacaceae</taxon>
        <taxon>Halopenitus</taxon>
    </lineage>
</organism>
<dbReference type="PANTHER" id="PTHR47561">
    <property type="entry name" value="POLYSACCHARIDE DEACETYLASE FAMILY PROTEIN (AFU_ORTHOLOGUE AFUA_6G05030)"/>
    <property type="match status" value="1"/>
</dbReference>
<dbReference type="InterPro" id="IPR045235">
    <property type="entry name" value="PuuE_HpPgdA-like"/>
</dbReference>
<feature type="domain" description="NodB homology" evidence="1">
    <location>
        <begin position="17"/>
        <end position="270"/>
    </location>
</feature>
<dbReference type="InterPro" id="IPR014344">
    <property type="entry name" value="XrtA_polysacc_deacetyl"/>
</dbReference>
<evidence type="ECO:0000313" key="3">
    <source>
        <dbReference type="Proteomes" id="UP001596296"/>
    </source>
</evidence>
<dbReference type="Proteomes" id="UP001596296">
    <property type="component" value="Unassembled WGS sequence"/>
</dbReference>
<dbReference type="InterPro" id="IPR011330">
    <property type="entry name" value="Glyco_hydro/deAcase_b/a-brl"/>
</dbReference>
<dbReference type="NCBIfam" id="TIGR03006">
    <property type="entry name" value="pepcterm_polyde"/>
    <property type="match status" value="1"/>
</dbReference>
<protein>
    <submittedName>
        <fullName evidence="2">XrtA system polysaccharide deacetylase</fullName>
    </submittedName>
</protein>
<name>A0ABD5UWD7_9EURY</name>
<dbReference type="AlphaFoldDB" id="A0ABD5UWD7"/>
<dbReference type="PROSITE" id="PS51677">
    <property type="entry name" value="NODB"/>
    <property type="match status" value="1"/>
</dbReference>
<dbReference type="RefSeq" id="WP_379746069.1">
    <property type="nucleotide sequence ID" value="NZ_JBHSVN010000001.1"/>
</dbReference>
<gene>
    <name evidence="2" type="ORF">ACFQE9_14090</name>
</gene>
<dbReference type="Gene3D" id="3.20.20.370">
    <property type="entry name" value="Glycoside hydrolase/deacetylase"/>
    <property type="match status" value="1"/>
</dbReference>
<evidence type="ECO:0000259" key="1">
    <source>
        <dbReference type="PROSITE" id="PS51677"/>
    </source>
</evidence>
<proteinExistence type="predicted"/>
<reference evidence="2 3" key="1">
    <citation type="journal article" date="2019" name="Int. J. Syst. Evol. Microbiol.">
        <title>The Global Catalogue of Microorganisms (GCM) 10K type strain sequencing project: providing services to taxonomists for standard genome sequencing and annotation.</title>
        <authorList>
            <consortium name="The Broad Institute Genomics Platform"/>
            <consortium name="The Broad Institute Genome Sequencing Center for Infectious Disease"/>
            <person name="Wu L."/>
            <person name="Ma J."/>
        </authorList>
    </citation>
    <scope>NUCLEOTIDE SEQUENCE [LARGE SCALE GENOMIC DNA]</scope>
    <source>
        <strain evidence="2 3">SKJ47</strain>
    </source>
</reference>
<sequence>MTELYLSIDVEDWFHSHNLWPALDREKWDEYELRVVENTRRILDLLDEYDTKATFFVLGHVAERAPELAGEIEARGHEVASHGYNHELLYEQSETEVRNDLRRSKQLLESQVDQEVIGYRAPSFSITEAAIETLTDLGFEYDSSRFPAPVHDRYGDISVQGSETFTRTESGLTEVQLPLFEWSKVRIPWAGGGYFRFIPYPIFRRGVDRISQHREFVFYLHPWELDPGQPKIRDMNPFYRLRHYRNLEKTEKRFKLLLAEFEWKPIGDAL</sequence>
<keyword evidence="3" id="KW-1185">Reference proteome</keyword>
<evidence type="ECO:0000313" key="2">
    <source>
        <dbReference type="EMBL" id="MFC6893729.1"/>
    </source>
</evidence>
<dbReference type="InterPro" id="IPR002509">
    <property type="entry name" value="NODB_dom"/>
</dbReference>
<dbReference type="Pfam" id="PF11959">
    <property type="entry name" value="DUF3473"/>
    <property type="match status" value="1"/>
</dbReference>
<dbReference type="PANTHER" id="PTHR47561:SF1">
    <property type="entry name" value="POLYSACCHARIDE DEACETYLASE FAMILY PROTEIN (AFU_ORTHOLOGUE AFUA_6G05030)"/>
    <property type="match status" value="1"/>
</dbReference>
<dbReference type="InterPro" id="IPR022560">
    <property type="entry name" value="DUF3473"/>
</dbReference>